<keyword evidence="5" id="KW-0460">Magnesium</keyword>
<dbReference type="Proteomes" id="UP001602119">
    <property type="component" value="Unassembled WGS sequence"/>
</dbReference>
<dbReference type="CDD" id="cd02503">
    <property type="entry name" value="MobA"/>
    <property type="match status" value="1"/>
</dbReference>
<accession>A0ABW6VB13</accession>
<keyword evidence="10" id="KW-1185">Reference proteome</keyword>
<evidence type="ECO:0000256" key="3">
    <source>
        <dbReference type="ARBA" id="ARBA00022723"/>
    </source>
</evidence>
<dbReference type="PANTHER" id="PTHR19136">
    <property type="entry name" value="MOLYBDENUM COFACTOR GUANYLYLTRANSFERASE"/>
    <property type="match status" value="1"/>
</dbReference>
<keyword evidence="7" id="KW-0501">Molybdenum cofactor biosynthesis</keyword>
<dbReference type="GO" id="GO:0016779">
    <property type="term" value="F:nucleotidyltransferase activity"/>
    <property type="evidence" value="ECO:0007669"/>
    <property type="project" value="UniProtKB-KW"/>
</dbReference>
<dbReference type="Gene3D" id="3.90.550.10">
    <property type="entry name" value="Spore Coat Polysaccharide Biosynthesis Protein SpsA, Chain A"/>
    <property type="match status" value="1"/>
</dbReference>
<keyword evidence="1" id="KW-0963">Cytoplasm</keyword>
<evidence type="ECO:0000256" key="6">
    <source>
        <dbReference type="ARBA" id="ARBA00023134"/>
    </source>
</evidence>
<evidence type="ECO:0000256" key="1">
    <source>
        <dbReference type="ARBA" id="ARBA00022490"/>
    </source>
</evidence>
<gene>
    <name evidence="9" type="ORF">ACFY05_25420</name>
</gene>
<evidence type="ECO:0000313" key="9">
    <source>
        <dbReference type="EMBL" id="MFF4776203.1"/>
    </source>
</evidence>
<dbReference type="EMBL" id="JBIAXI010000016">
    <property type="protein sequence ID" value="MFF4776203.1"/>
    <property type="molecule type" value="Genomic_DNA"/>
</dbReference>
<evidence type="ECO:0000256" key="2">
    <source>
        <dbReference type="ARBA" id="ARBA00022679"/>
    </source>
</evidence>
<feature type="domain" description="MobA-like NTP transferase" evidence="8">
    <location>
        <begin position="5"/>
        <end position="155"/>
    </location>
</feature>
<keyword evidence="4" id="KW-0547">Nucleotide-binding</keyword>
<keyword evidence="6" id="KW-0342">GTP-binding</keyword>
<dbReference type="RefSeq" id="WP_387344510.1">
    <property type="nucleotide sequence ID" value="NZ_JBIAXI010000016.1"/>
</dbReference>
<name>A0ABW6VB13_MICFU</name>
<evidence type="ECO:0000256" key="7">
    <source>
        <dbReference type="ARBA" id="ARBA00023150"/>
    </source>
</evidence>
<evidence type="ECO:0000313" key="10">
    <source>
        <dbReference type="Proteomes" id="UP001602119"/>
    </source>
</evidence>
<protein>
    <submittedName>
        <fullName evidence="9">Molybdenum cofactor guanylyltransferase</fullName>
    </submittedName>
</protein>
<keyword evidence="2" id="KW-0808">Transferase</keyword>
<sequence>MPYDAVILAGGHARRLGGLDKPAEPVAGRSLIERVAAAVPGARTLVVVGPPRPGRGLERAVHTREEPPGSGPVPALRAGLALVTADEIALLAADLPFLTADHVTALRAAAREAGAPGAVLVDDEGAEQWLTGVWRTRALREALAGYGGHSLRGALGPLEPVTVRLAAEAGGGTPWFDCDTMDDLDRARRTRVTSEETA</sequence>
<evidence type="ECO:0000256" key="5">
    <source>
        <dbReference type="ARBA" id="ARBA00022842"/>
    </source>
</evidence>
<dbReference type="InterPro" id="IPR029044">
    <property type="entry name" value="Nucleotide-diphossugar_trans"/>
</dbReference>
<dbReference type="SUPFAM" id="SSF53448">
    <property type="entry name" value="Nucleotide-diphospho-sugar transferases"/>
    <property type="match status" value="1"/>
</dbReference>
<dbReference type="PANTHER" id="PTHR19136:SF81">
    <property type="entry name" value="MOLYBDENUM COFACTOR GUANYLYLTRANSFERASE"/>
    <property type="match status" value="1"/>
</dbReference>
<dbReference type="InterPro" id="IPR025877">
    <property type="entry name" value="MobA-like_NTP_Trfase"/>
</dbReference>
<organism evidence="9 10">
    <name type="scientific">Microtetraspora fusca</name>
    <dbReference type="NCBI Taxonomy" id="1997"/>
    <lineage>
        <taxon>Bacteria</taxon>
        <taxon>Bacillati</taxon>
        <taxon>Actinomycetota</taxon>
        <taxon>Actinomycetes</taxon>
        <taxon>Streptosporangiales</taxon>
        <taxon>Streptosporangiaceae</taxon>
        <taxon>Microtetraspora</taxon>
    </lineage>
</organism>
<keyword evidence="3" id="KW-0479">Metal-binding</keyword>
<evidence type="ECO:0000259" key="8">
    <source>
        <dbReference type="Pfam" id="PF12804"/>
    </source>
</evidence>
<keyword evidence="9" id="KW-0548">Nucleotidyltransferase</keyword>
<evidence type="ECO:0000256" key="4">
    <source>
        <dbReference type="ARBA" id="ARBA00022741"/>
    </source>
</evidence>
<proteinExistence type="predicted"/>
<comment type="caution">
    <text evidence="9">The sequence shown here is derived from an EMBL/GenBank/DDBJ whole genome shotgun (WGS) entry which is preliminary data.</text>
</comment>
<dbReference type="Pfam" id="PF12804">
    <property type="entry name" value="NTP_transf_3"/>
    <property type="match status" value="1"/>
</dbReference>
<dbReference type="InterPro" id="IPR013482">
    <property type="entry name" value="Molybde_CF_guanTrfase"/>
</dbReference>
<reference evidence="9 10" key="1">
    <citation type="submission" date="2024-10" db="EMBL/GenBank/DDBJ databases">
        <title>The Natural Products Discovery Center: Release of the First 8490 Sequenced Strains for Exploring Actinobacteria Biosynthetic Diversity.</title>
        <authorList>
            <person name="Kalkreuter E."/>
            <person name="Kautsar S.A."/>
            <person name="Yang D."/>
            <person name="Bader C.D."/>
            <person name="Teijaro C.N."/>
            <person name="Fluegel L."/>
            <person name="Davis C.M."/>
            <person name="Simpson J.R."/>
            <person name="Lauterbach L."/>
            <person name="Steele A.D."/>
            <person name="Gui C."/>
            <person name="Meng S."/>
            <person name="Li G."/>
            <person name="Viehrig K."/>
            <person name="Ye F."/>
            <person name="Su P."/>
            <person name="Kiefer A.F."/>
            <person name="Nichols A."/>
            <person name="Cepeda A.J."/>
            <person name="Yan W."/>
            <person name="Fan B."/>
            <person name="Jiang Y."/>
            <person name="Adhikari A."/>
            <person name="Zheng C.-J."/>
            <person name="Schuster L."/>
            <person name="Cowan T.M."/>
            <person name="Smanski M.J."/>
            <person name="Chevrette M.G."/>
            <person name="De Carvalho L.P.S."/>
            <person name="Shen B."/>
        </authorList>
    </citation>
    <scope>NUCLEOTIDE SEQUENCE [LARGE SCALE GENOMIC DNA]</scope>
    <source>
        <strain evidence="9 10">NPDC001281</strain>
    </source>
</reference>